<dbReference type="InterPro" id="IPR027980">
    <property type="entry name" value="RACo_C"/>
</dbReference>
<dbReference type="InterPro" id="IPR043129">
    <property type="entry name" value="ATPase_NBD"/>
</dbReference>
<dbReference type="Pfam" id="PF17650">
    <property type="entry name" value="RACo_linker"/>
    <property type="match status" value="1"/>
</dbReference>
<dbReference type="Pfam" id="PF14574">
    <property type="entry name" value="RACo_C_ter"/>
    <property type="match status" value="1"/>
</dbReference>
<dbReference type="CDD" id="cd00207">
    <property type="entry name" value="fer2"/>
    <property type="match status" value="1"/>
</dbReference>
<dbReference type="Gene3D" id="3.10.20.30">
    <property type="match status" value="1"/>
</dbReference>
<dbReference type="InterPro" id="IPR052911">
    <property type="entry name" value="Corrinoid_activation_enz"/>
</dbReference>
<dbReference type="Proteomes" id="UP000588083">
    <property type="component" value="Unassembled WGS sequence"/>
</dbReference>
<reference evidence="2 3" key="1">
    <citation type="journal article" date="2020" name="Front. Microbiol.">
        <title>Single-cell genomics of novel Actinobacteria with the Wood-Ljungdahl pathway discovered in a serpentinizing system.</title>
        <authorList>
            <person name="Merino N."/>
            <person name="Kawai M."/>
            <person name="Boyd E.S."/>
            <person name="Colman D.R."/>
            <person name="McGlynn S.E."/>
            <person name="Nealson K.H."/>
            <person name="Kurokawa K."/>
            <person name="Hongoh Y."/>
        </authorList>
    </citation>
    <scope>NUCLEOTIDE SEQUENCE [LARGE SCALE GENOMIC DNA]</scope>
    <source>
        <strain evidence="2 3">S34</strain>
    </source>
</reference>
<sequence>MTIYVEQGENLHRAAVAAGVHVDAACGGNGTCGKCRVLIKKGRAKSAPSPNLREDLVEKGYVLACLAPVADDLVVEAPSSDFATAVIEDGTALLARAMRAQEATLKRKIKIEEPELNPRVRRYFLEVEPPDLSRVTSDKSRLKRAIRESTGREEIYLPLSVMRTLPHHLRQEGWKVTVTLDRPSGAVLEVEPGDSSDENYGLAIDIGTTSVVVYLVDLNTGKIRATASNYNRQIETGDDVISRIVFSLKGDGLRLLQKLIVDTLNDLIYQAAKKAGINSRHIYCAFVAGNSTMIHLFIGVSPRYIREEPYVPAANLFPETTARDLGLRSAPNAVVHCLRGVASYVGADITAGLLASGLTRDEELTLFMDIGTNGELVIGNKDWLVACSCSAGPCFEGGGVRACNKIKLTFCTGHAKIKAWRKG</sequence>
<evidence type="ECO:0000313" key="2">
    <source>
        <dbReference type="EMBL" id="GFP29178.1"/>
    </source>
</evidence>
<feature type="domain" description="2Fe-2S ferredoxin-type" evidence="1">
    <location>
        <begin position="1"/>
        <end position="81"/>
    </location>
</feature>
<dbReference type="SUPFAM" id="SSF54292">
    <property type="entry name" value="2Fe-2S ferredoxin-like"/>
    <property type="match status" value="1"/>
</dbReference>
<dbReference type="InterPro" id="IPR036010">
    <property type="entry name" value="2Fe-2S_ferredoxin-like_sf"/>
</dbReference>
<gene>
    <name evidence="2" type="ORF">HKBW3S34_00097</name>
</gene>
<dbReference type="InterPro" id="IPR041414">
    <property type="entry name" value="Raco-like_middle"/>
</dbReference>
<dbReference type="PROSITE" id="PS51085">
    <property type="entry name" value="2FE2S_FER_2"/>
    <property type="match status" value="1"/>
</dbReference>
<dbReference type="PANTHER" id="PTHR42895">
    <property type="entry name" value="IRON-SULFUR CLUSTER-BINDING PROTEIN-RELATED"/>
    <property type="match status" value="1"/>
</dbReference>
<dbReference type="RefSeq" id="WP_258190434.1">
    <property type="nucleotide sequence ID" value="NZ_BLRZ01000002.1"/>
</dbReference>
<comment type="caution">
    <text evidence="2">The sequence shown here is derived from an EMBL/GenBank/DDBJ whole genome shotgun (WGS) entry which is preliminary data.</text>
</comment>
<dbReference type="SUPFAM" id="SSF53067">
    <property type="entry name" value="Actin-like ATPase domain"/>
    <property type="match status" value="1"/>
</dbReference>
<dbReference type="InterPro" id="IPR040506">
    <property type="entry name" value="RACo_linker"/>
</dbReference>
<dbReference type="Pfam" id="PF17651">
    <property type="entry name" value="Raco_middle"/>
    <property type="match status" value="1"/>
</dbReference>
<dbReference type="GO" id="GO:0051536">
    <property type="term" value="F:iron-sulfur cluster binding"/>
    <property type="evidence" value="ECO:0007669"/>
    <property type="project" value="InterPro"/>
</dbReference>
<organism evidence="2 3">
    <name type="scientific">Candidatus Hakubella thermalkaliphila</name>
    <dbReference type="NCBI Taxonomy" id="2754717"/>
    <lineage>
        <taxon>Bacteria</taxon>
        <taxon>Bacillati</taxon>
        <taxon>Actinomycetota</taxon>
        <taxon>Actinomycetota incertae sedis</taxon>
        <taxon>Candidatus Hakubellales</taxon>
        <taxon>Candidatus Hakubellaceae</taxon>
        <taxon>Candidatus Hakubella</taxon>
    </lineage>
</organism>
<evidence type="ECO:0000259" key="1">
    <source>
        <dbReference type="PROSITE" id="PS51085"/>
    </source>
</evidence>
<dbReference type="Gene3D" id="3.10.20.880">
    <property type="match status" value="1"/>
</dbReference>
<dbReference type="EMBL" id="BLRZ01000002">
    <property type="protein sequence ID" value="GFP29178.1"/>
    <property type="molecule type" value="Genomic_DNA"/>
</dbReference>
<dbReference type="Pfam" id="PF00111">
    <property type="entry name" value="Fer2"/>
    <property type="match status" value="1"/>
</dbReference>
<keyword evidence="3" id="KW-1185">Reference proteome</keyword>
<dbReference type="InterPro" id="IPR001041">
    <property type="entry name" value="2Fe-2S_ferredoxin-type"/>
</dbReference>
<protein>
    <recommendedName>
        <fullName evidence="1">2Fe-2S ferredoxin-type domain-containing protein</fullName>
    </recommendedName>
</protein>
<dbReference type="AlphaFoldDB" id="A0A6V8PA76"/>
<dbReference type="InterPro" id="IPR042259">
    <property type="entry name" value="Raco-like_middle_sf"/>
</dbReference>
<dbReference type="InterPro" id="IPR012675">
    <property type="entry name" value="Beta-grasp_dom_sf"/>
</dbReference>
<dbReference type="PANTHER" id="PTHR42895:SF2">
    <property type="entry name" value="IRON-SULFUR CLUSTER PROTEIN"/>
    <property type="match status" value="1"/>
</dbReference>
<proteinExistence type="predicted"/>
<evidence type="ECO:0000313" key="3">
    <source>
        <dbReference type="Proteomes" id="UP000588083"/>
    </source>
</evidence>
<dbReference type="Gene3D" id="3.30.420.480">
    <property type="entry name" value="Domain of unknown function (DUF4445)"/>
    <property type="match status" value="1"/>
</dbReference>
<name>A0A6V8PA76_9ACTN</name>
<accession>A0A6V8PA76</accession>